<dbReference type="EMBL" id="JACAZE010000002">
    <property type="protein sequence ID" value="KAF7320767.1"/>
    <property type="molecule type" value="Genomic_DNA"/>
</dbReference>
<comment type="caution">
    <text evidence="2">The sequence shown here is derived from an EMBL/GenBank/DDBJ whole genome shotgun (WGS) entry which is preliminary data.</text>
</comment>
<feature type="compositionally biased region" description="Pro residues" evidence="1">
    <location>
        <begin position="327"/>
        <end position="343"/>
    </location>
</feature>
<gene>
    <name evidence="2" type="ORF">HMN09_00162700</name>
</gene>
<accession>A0A8H6TQ30</accession>
<proteinExistence type="predicted"/>
<keyword evidence="3" id="KW-1185">Reference proteome</keyword>
<name>A0A8H6TQ30_MYCCL</name>
<feature type="region of interest" description="Disordered" evidence="1">
    <location>
        <begin position="1"/>
        <end position="28"/>
    </location>
</feature>
<evidence type="ECO:0000313" key="3">
    <source>
        <dbReference type="Proteomes" id="UP000613580"/>
    </source>
</evidence>
<dbReference type="AlphaFoldDB" id="A0A8H6TQ30"/>
<organism evidence="2 3">
    <name type="scientific">Mycena chlorophos</name>
    <name type="common">Agaric fungus</name>
    <name type="synonym">Agaricus chlorophos</name>
    <dbReference type="NCBI Taxonomy" id="658473"/>
    <lineage>
        <taxon>Eukaryota</taxon>
        <taxon>Fungi</taxon>
        <taxon>Dikarya</taxon>
        <taxon>Basidiomycota</taxon>
        <taxon>Agaricomycotina</taxon>
        <taxon>Agaricomycetes</taxon>
        <taxon>Agaricomycetidae</taxon>
        <taxon>Agaricales</taxon>
        <taxon>Marasmiineae</taxon>
        <taxon>Mycenaceae</taxon>
        <taxon>Mycena</taxon>
    </lineage>
</organism>
<feature type="compositionally biased region" description="Basic and acidic residues" evidence="1">
    <location>
        <begin position="11"/>
        <end position="28"/>
    </location>
</feature>
<evidence type="ECO:0000313" key="2">
    <source>
        <dbReference type="EMBL" id="KAF7320767.1"/>
    </source>
</evidence>
<feature type="compositionally biased region" description="Low complexity" evidence="1">
    <location>
        <begin position="158"/>
        <end position="180"/>
    </location>
</feature>
<dbReference type="OrthoDB" id="3044997at2759"/>
<reference evidence="2" key="1">
    <citation type="submission" date="2020-05" db="EMBL/GenBank/DDBJ databases">
        <title>Mycena genomes resolve the evolution of fungal bioluminescence.</title>
        <authorList>
            <person name="Tsai I.J."/>
        </authorList>
    </citation>
    <scope>NUCLEOTIDE SEQUENCE</scope>
    <source>
        <strain evidence="2">110903Hualien_Pintung</strain>
    </source>
</reference>
<dbReference type="Proteomes" id="UP000613580">
    <property type="component" value="Unassembled WGS sequence"/>
</dbReference>
<feature type="region of interest" description="Disordered" evidence="1">
    <location>
        <begin position="316"/>
        <end position="381"/>
    </location>
</feature>
<sequence length="547" mass="58687">MNDADESSSDTGERDVPDPQDFKLSRPVDKAIRVGHKRVLNRAGRAVCRIVAAHGWEPTEIARIFGEPVNCVRRAIDNETSATRRRDNVFNDYDFAPPGYRLAFPPTNQSESVSAPVSASSTPSLAPHIPSAMRSASAPIAGMPPKPKTVSFDADALSRSASPLPSTSSTQTPTNSTFSSDSLPSPAPRGQKRTLFDAFKRPPPPPAMLDRLKLQLSLDLPTSHPMAIQAALDIARHPRRKPQTVISIPASESAQWLAACSVDGDAEVMRSTKPPSPSQLRNQSVPLIRRPLPFRKRLATDYPEPVAVVAAAVVPTPAPDSDSRPPITKPTPPPISKPAPLPIPRRSVSAATPVAPAPNPKPSALAGSAVAQTPPPPPPQQYLVSKGLTPARARILARWPADERCEALARLLENISPVHVTLDAVERELVELVQQDASNPPIAMLSNLTHPDPFRAYLAKCCESAYGIDLSGHAELLLRRGFTLERLRGLQAVGRANTSGISGGWSRKQTRDFVWGALGPGSDASLSVDKGPTPFELLALEFAIRPP</sequence>
<feature type="compositionally biased region" description="Low complexity" evidence="1">
    <location>
        <begin position="110"/>
        <end position="127"/>
    </location>
</feature>
<protein>
    <submittedName>
        <fullName evidence="2">Uncharacterized protein</fullName>
    </submittedName>
</protein>
<feature type="region of interest" description="Disordered" evidence="1">
    <location>
        <begin position="106"/>
        <end position="191"/>
    </location>
</feature>
<evidence type="ECO:0000256" key="1">
    <source>
        <dbReference type="SAM" id="MobiDB-lite"/>
    </source>
</evidence>